<feature type="region of interest" description="Disordered" evidence="2">
    <location>
        <begin position="666"/>
        <end position="706"/>
    </location>
</feature>
<reference evidence="3 4" key="1">
    <citation type="journal article" date="2021" name="Sci. Rep.">
        <title>The genome of the diatom Chaetoceros tenuissimus carries an ancient integrated fragment of an extant virus.</title>
        <authorList>
            <person name="Hongo Y."/>
            <person name="Kimura K."/>
            <person name="Takaki Y."/>
            <person name="Yoshida Y."/>
            <person name="Baba S."/>
            <person name="Kobayashi G."/>
            <person name="Nagasaki K."/>
            <person name="Hano T."/>
            <person name="Tomaru Y."/>
        </authorList>
    </citation>
    <scope>NUCLEOTIDE SEQUENCE [LARGE SCALE GENOMIC DNA]</scope>
    <source>
        <strain evidence="3 4">NIES-3715</strain>
    </source>
</reference>
<keyword evidence="4" id="KW-1185">Reference proteome</keyword>
<keyword evidence="1" id="KW-0677">Repeat</keyword>
<gene>
    <name evidence="3" type="ORF">CTEN210_04001</name>
</gene>
<protein>
    <submittedName>
        <fullName evidence="3">Uncharacterized protein</fullName>
    </submittedName>
</protein>
<dbReference type="Proteomes" id="UP001054902">
    <property type="component" value="Unassembled WGS sequence"/>
</dbReference>
<proteinExistence type="predicted"/>
<organism evidence="3 4">
    <name type="scientific">Chaetoceros tenuissimus</name>
    <dbReference type="NCBI Taxonomy" id="426638"/>
    <lineage>
        <taxon>Eukaryota</taxon>
        <taxon>Sar</taxon>
        <taxon>Stramenopiles</taxon>
        <taxon>Ochrophyta</taxon>
        <taxon>Bacillariophyta</taxon>
        <taxon>Coscinodiscophyceae</taxon>
        <taxon>Chaetocerotophycidae</taxon>
        <taxon>Chaetocerotales</taxon>
        <taxon>Chaetocerotaceae</taxon>
        <taxon>Chaetoceros</taxon>
    </lineage>
</organism>
<evidence type="ECO:0000256" key="1">
    <source>
        <dbReference type="ARBA" id="ARBA00022737"/>
    </source>
</evidence>
<evidence type="ECO:0000256" key="2">
    <source>
        <dbReference type="SAM" id="MobiDB-lite"/>
    </source>
</evidence>
<comment type="caution">
    <text evidence="3">The sequence shown here is derived from an EMBL/GenBank/DDBJ whole genome shotgun (WGS) entry which is preliminary data.</text>
</comment>
<dbReference type="InterPro" id="IPR051222">
    <property type="entry name" value="PPR/CCM1_RNA-binding"/>
</dbReference>
<accession>A0AAD3CMB5</accession>
<dbReference type="PANTHER" id="PTHR47942">
    <property type="entry name" value="TETRATRICOPEPTIDE REPEAT (TPR)-LIKE SUPERFAMILY PROTEIN-RELATED"/>
    <property type="match status" value="1"/>
</dbReference>
<name>A0AAD3CMB5_9STRA</name>
<sequence length="706" mass="80745">MALRLSSLARKGLFRRVQISSRKGHGMLPPSRCLSSAALLDHLQLLKKQNIEIQHEFMNDKKYTQSFSTAATHIEDEQEEEEQVDSVTARANVKMNVLNHAKMEADEAKKLYKSSISSTSNDGMREKWIEKEVALADAYAKAIKYIAKLRKKDVARKSQILLDDMIQRHESIQEESNFFIGNGDTIFSDRTVMDLLNAISQEPPKRMEVDPLRNGIPVPNMKDFSNVLHSWASSKVKRKGIYAESLLYRMIELAFFYPENFEMPDSKTFGLVVKCYAGSTLKEARTRIMKIHKVHERLAMNNIHGIEKDSPYLLMHSIKSVTNYSNQDEMELVDDWFGRLHHYTMQNQRDFSEMEAIDLTGTYTSIIRGYSKLRQPGSAEKSFKALQRMLEVSKSSNSLASIEMKLNAYNMVLSAMGVRNSADMYFKKVDLLESMIKEADDLHTSTPYPTDQSFSSCLRAISFLEDYQEVTEQIEKLLAVYESLVDDGKIEGSPKPYNTAMEVYARVMGKEKESMQDLLAICDKLCERMEIMQPSIKPDNFTKLSLLKVCQLDDGVEQNRLHRLNRSRELFADICNKDELNDKATFYFMKCIVNNESNTTDKKEQIIELFRQACSEGLVSADVLKVLKINTSMDEYVEIVGNGRLANSWIRNVTSGLALYTDGTMGGEGKNARRKGKSSSGWAKKQAMATKKFKKERESKGKRRRW</sequence>
<dbReference type="EMBL" id="BLLK01000023">
    <property type="protein sequence ID" value="GFH47526.1"/>
    <property type="molecule type" value="Genomic_DNA"/>
</dbReference>
<evidence type="ECO:0000313" key="4">
    <source>
        <dbReference type="Proteomes" id="UP001054902"/>
    </source>
</evidence>
<dbReference type="PANTHER" id="PTHR47942:SF63">
    <property type="entry name" value="PENTATRICOPEPTIDE REPEAT-CONTAINING PROTEIN"/>
    <property type="match status" value="1"/>
</dbReference>
<evidence type="ECO:0000313" key="3">
    <source>
        <dbReference type="EMBL" id="GFH47526.1"/>
    </source>
</evidence>
<dbReference type="AlphaFoldDB" id="A0AAD3CMB5"/>